<dbReference type="EMBL" id="CM046396">
    <property type="protein sequence ID" value="KAI8538688.1"/>
    <property type="molecule type" value="Genomic_DNA"/>
</dbReference>
<gene>
    <name evidence="1" type="ORF">RHMOL_Rhmol09G0124300</name>
</gene>
<evidence type="ECO:0000313" key="2">
    <source>
        <dbReference type="Proteomes" id="UP001062846"/>
    </source>
</evidence>
<protein>
    <submittedName>
        <fullName evidence="1">Uncharacterized protein</fullName>
    </submittedName>
</protein>
<dbReference type="Proteomes" id="UP001062846">
    <property type="component" value="Chromosome 9"/>
</dbReference>
<proteinExistence type="predicted"/>
<accession>A0ACC0ME98</accession>
<reference evidence="1" key="1">
    <citation type="submission" date="2022-02" db="EMBL/GenBank/DDBJ databases">
        <title>Plant Genome Project.</title>
        <authorList>
            <person name="Zhang R.-G."/>
        </authorList>
    </citation>
    <scope>NUCLEOTIDE SEQUENCE</scope>
    <source>
        <strain evidence="1">AT1</strain>
    </source>
</reference>
<sequence>MAEGSAKLSTSISQKTTVAPPSTESEPPYPPARRKASGGGWDGGRRRRYAEDGDKDAAYKDEDARDGDGDVDAVRRRGCVVGMGMDFVVVIGDRMAFYGFQNQFQKYSWVPFKMDMSININNENLRMSNRKFCRSGSRRKRDSREDEMDYDDLRHPPTVALIHYNCPSRRCSSSFRPDAVVLVAVV</sequence>
<evidence type="ECO:0000313" key="1">
    <source>
        <dbReference type="EMBL" id="KAI8538688.1"/>
    </source>
</evidence>
<comment type="caution">
    <text evidence="1">The sequence shown here is derived from an EMBL/GenBank/DDBJ whole genome shotgun (WGS) entry which is preliminary data.</text>
</comment>
<name>A0ACC0ME98_RHOML</name>
<organism evidence="1 2">
    <name type="scientific">Rhododendron molle</name>
    <name type="common">Chinese azalea</name>
    <name type="synonym">Azalea mollis</name>
    <dbReference type="NCBI Taxonomy" id="49168"/>
    <lineage>
        <taxon>Eukaryota</taxon>
        <taxon>Viridiplantae</taxon>
        <taxon>Streptophyta</taxon>
        <taxon>Embryophyta</taxon>
        <taxon>Tracheophyta</taxon>
        <taxon>Spermatophyta</taxon>
        <taxon>Magnoliopsida</taxon>
        <taxon>eudicotyledons</taxon>
        <taxon>Gunneridae</taxon>
        <taxon>Pentapetalae</taxon>
        <taxon>asterids</taxon>
        <taxon>Ericales</taxon>
        <taxon>Ericaceae</taxon>
        <taxon>Ericoideae</taxon>
        <taxon>Rhodoreae</taxon>
        <taxon>Rhododendron</taxon>
    </lineage>
</organism>
<keyword evidence="2" id="KW-1185">Reference proteome</keyword>